<proteinExistence type="predicted"/>
<accession>A0ABT1VBD0</accession>
<dbReference type="SUPFAM" id="SSF48452">
    <property type="entry name" value="TPR-like"/>
    <property type="match status" value="1"/>
</dbReference>
<dbReference type="Proteomes" id="UP001204746">
    <property type="component" value="Unassembled WGS sequence"/>
</dbReference>
<comment type="caution">
    <text evidence="2">The sequence shown here is derived from an EMBL/GenBank/DDBJ whole genome shotgun (WGS) entry which is preliminary data.</text>
</comment>
<name>A0ABT1VBD0_9ACTN</name>
<feature type="compositionally biased region" description="Basic and acidic residues" evidence="1">
    <location>
        <begin position="192"/>
        <end position="205"/>
    </location>
</feature>
<evidence type="ECO:0000256" key="1">
    <source>
        <dbReference type="SAM" id="MobiDB-lite"/>
    </source>
</evidence>
<gene>
    <name evidence="2" type="ORF">NP777_39885</name>
</gene>
<dbReference type="RefSeq" id="WP_256655068.1">
    <property type="nucleotide sequence ID" value="NZ_JANIAA010000045.1"/>
</dbReference>
<organism evidence="2 3">
    <name type="scientific">Streptomyces rugosispiralis</name>
    <dbReference type="NCBI Taxonomy" id="2967341"/>
    <lineage>
        <taxon>Bacteria</taxon>
        <taxon>Bacillati</taxon>
        <taxon>Actinomycetota</taxon>
        <taxon>Actinomycetes</taxon>
        <taxon>Kitasatosporales</taxon>
        <taxon>Streptomycetaceae</taxon>
        <taxon>Streptomyces</taxon>
    </lineage>
</organism>
<dbReference type="PANTHER" id="PTHR10098:SF108">
    <property type="entry name" value="TETRATRICOPEPTIDE REPEAT PROTEIN 28"/>
    <property type="match status" value="1"/>
</dbReference>
<evidence type="ECO:0000313" key="2">
    <source>
        <dbReference type="EMBL" id="MCQ8194293.1"/>
    </source>
</evidence>
<dbReference type="InterPro" id="IPR011990">
    <property type="entry name" value="TPR-like_helical_dom_sf"/>
</dbReference>
<dbReference type="PANTHER" id="PTHR10098">
    <property type="entry name" value="RAPSYN-RELATED"/>
    <property type="match status" value="1"/>
</dbReference>
<dbReference type="EMBL" id="JANIAA010000045">
    <property type="protein sequence ID" value="MCQ8194293.1"/>
    <property type="molecule type" value="Genomic_DNA"/>
</dbReference>
<evidence type="ECO:0000313" key="3">
    <source>
        <dbReference type="Proteomes" id="UP001204746"/>
    </source>
</evidence>
<keyword evidence="3" id="KW-1185">Reference proteome</keyword>
<dbReference type="Gene3D" id="1.25.40.10">
    <property type="entry name" value="Tetratricopeptide repeat domain"/>
    <property type="match status" value="2"/>
</dbReference>
<reference evidence="2 3" key="1">
    <citation type="submission" date="2022-07" db="EMBL/GenBank/DDBJ databases">
        <authorList>
            <person name="Phongsopitanun W."/>
            <person name="Tanasupawat S."/>
        </authorList>
    </citation>
    <scope>NUCLEOTIDE SEQUENCE [LARGE SCALE GENOMIC DNA]</scope>
    <source>
        <strain evidence="2 3">RCU-064</strain>
    </source>
</reference>
<protein>
    <submittedName>
        <fullName evidence="2">Tetratricopeptide repeat protein</fullName>
    </submittedName>
</protein>
<sequence>MPHASALARTMAAFLDQEGHWAEAIALHQAAAHAAHTLNSPDAEAHAVLDLGWVRRRTGDYPEAAQLAQRAYGRYHTLDNRQNEAWALLELGQISRETRNYVKAADLLERSRARFHELGDRKGEAEALAAAGDLQAATIGPGPALATYQQALTLARQINSPLDQAHALEGTANCHATLRHHREAVQSLAEEGTNHSTERSPEGCDGRVSTAVDVARVNSRS</sequence>
<feature type="region of interest" description="Disordered" evidence="1">
    <location>
        <begin position="187"/>
        <end position="206"/>
    </location>
</feature>